<evidence type="ECO:0000256" key="2">
    <source>
        <dbReference type="ARBA" id="ARBA00023012"/>
    </source>
</evidence>
<dbReference type="NCBIfam" id="TIGR00254">
    <property type="entry name" value="GGDEF"/>
    <property type="match status" value="1"/>
</dbReference>
<dbReference type="PANTHER" id="PTHR48111">
    <property type="entry name" value="REGULATOR OF RPOS"/>
    <property type="match status" value="1"/>
</dbReference>
<evidence type="ECO:0000313" key="8">
    <source>
        <dbReference type="EMBL" id="SFV69863.1"/>
    </source>
</evidence>
<keyword evidence="2" id="KW-0902">Two-component regulatory system</keyword>
<dbReference type="InterPro" id="IPR039420">
    <property type="entry name" value="WalR-like"/>
</dbReference>
<dbReference type="EMBL" id="FPHH01000128">
    <property type="protein sequence ID" value="SFV69863.1"/>
    <property type="molecule type" value="Genomic_DNA"/>
</dbReference>
<evidence type="ECO:0000256" key="5">
    <source>
        <dbReference type="ARBA" id="ARBA00023163"/>
    </source>
</evidence>
<reference evidence="8" key="1">
    <citation type="submission" date="2016-10" db="EMBL/GenBank/DDBJ databases">
        <authorList>
            <person name="de Groot N.N."/>
        </authorList>
    </citation>
    <scope>NUCLEOTIDE SEQUENCE</scope>
</reference>
<dbReference type="InterPro" id="IPR011006">
    <property type="entry name" value="CheY-like_superfamily"/>
</dbReference>
<dbReference type="InterPro" id="IPR000160">
    <property type="entry name" value="GGDEF_dom"/>
</dbReference>
<evidence type="ECO:0000256" key="3">
    <source>
        <dbReference type="ARBA" id="ARBA00023015"/>
    </source>
</evidence>
<name>A0A1W1CVW2_9ZZZZ</name>
<dbReference type="InterPro" id="IPR029787">
    <property type="entry name" value="Nucleotide_cyclase"/>
</dbReference>
<sequence>MIVDDEKFNIEIVAAYLKEENYKLFYALNVQGVLKAVNKKEIDLILLDINMPDVDGLEICRMLKSESKTKDIPIIFLTAYQDVEYISRAFEAGGVDYINKPFNSVELLARVKTHLQNRAYLEDIKAKQSKLAQLSITDPLTKLHNTLFFESQIKTKLKHEKPFWVIYVKIENFEKVNALYGFHTSNKILKKFAEILQNSCVAKSTVARLYGVHFAMIIKDYDKKTIQNIEKQIFQNYRLSEDLCNAFSYLVAIKYIQKPTTLDNIYKILQNSLENVKG</sequence>
<evidence type="ECO:0000256" key="4">
    <source>
        <dbReference type="ARBA" id="ARBA00023125"/>
    </source>
</evidence>
<accession>A0A1W1CVW2</accession>
<dbReference type="Gene3D" id="3.40.50.2300">
    <property type="match status" value="1"/>
</dbReference>
<protein>
    <submittedName>
        <fullName evidence="8">TWO-COMPONENT HYBRID SENSOR AND REGULATOR</fullName>
    </submittedName>
</protein>
<keyword evidence="3" id="KW-0805">Transcription regulation</keyword>
<dbReference type="InterPro" id="IPR043128">
    <property type="entry name" value="Rev_trsase/Diguanyl_cyclase"/>
</dbReference>
<dbReference type="SUPFAM" id="SSF55073">
    <property type="entry name" value="Nucleotide cyclase"/>
    <property type="match status" value="1"/>
</dbReference>
<keyword evidence="1" id="KW-0597">Phosphoprotein</keyword>
<dbReference type="GO" id="GO:0000156">
    <property type="term" value="F:phosphorelay response regulator activity"/>
    <property type="evidence" value="ECO:0007669"/>
    <property type="project" value="TreeGrafter"/>
</dbReference>
<dbReference type="SUPFAM" id="SSF52172">
    <property type="entry name" value="CheY-like"/>
    <property type="match status" value="1"/>
</dbReference>
<evidence type="ECO:0000259" key="7">
    <source>
        <dbReference type="PROSITE" id="PS50887"/>
    </source>
</evidence>
<keyword evidence="4" id="KW-0238">DNA-binding</keyword>
<dbReference type="Gene3D" id="3.30.70.270">
    <property type="match status" value="1"/>
</dbReference>
<dbReference type="PROSITE" id="PS50887">
    <property type="entry name" value="GGDEF"/>
    <property type="match status" value="1"/>
</dbReference>
<gene>
    <name evidence="8" type="ORF">MNB_SM-5-918</name>
</gene>
<dbReference type="PROSITE" id="PS50110">
    <property type="entry name" value="RESPONSE_REGULATORY"/>
    <property type="match status" value="1"/>
</dbReference>
<feature type="domain" description="Response regulatory" evidence="6">
    <location>
        <begin position="1"/>
        <end position="115"/>
    </location>
</feature>
<proteinExistence type="predicted"/>
<dbReference type="AlphaFoldDB" id="A0A1W1CVW2"/>
<evidence type="ECO:0000259" key="6">
    <source>
        <dbReference type="PROSITE" id="PS50110"/>
    </source>
</evidence>
<dbReference type="PANTHER" id="PTHR48111:SF1">
    <property type="entry name" value="TWO-COMPONENT RESPONSE REGULATOR ORR33"/>
    <property type="match status" value="1"/>
</dbReference>
<dbReference type="GO" id="GO:0000976">
    <property type="term" value="F:transcription cis-regulatory region binding"/>
    <property type="evidence" value="ECO:0007669"/>
    <property type="project" value="TreeGrafter"/>
</dbReference>
<organism evidence="8">
    <name type="scientific">hydrothermal vent metagenome</name>
    <dbReference type="NCBI Taxonomy" id="652676"/>
    <lineage>
        <taxon>unclassified sequences</taxon>
        <taxon>metagenomes</taxon>
        <taxon>ecological metagenomes</taxon>
    </lineage>
</organism>
<keyword evidence="5" id="KW-0804">Transcription</keyword>
<dbReference type="SMART" id="SM00267">
    <property type="entry name" value="GGDEF"/>
    <property type="match status" value="1"/>
</dbReference>
<dbReference type="GO" id="GO:0006355">
    <property type="term" value="P:regulation of DNA-templated transcription"/>
    <property type="evidence" value="ECO:0007669"/>
    <property type="project" value="TreeGrafter"/>
</dbReference>
<evidence type="ECO:0000256" key="1">
    <source>
        <dbReference type="ARBA" id="ARBA00022553"/>
    </source>
</evidence>
<feature type="domain" description="GGDEF" evidence="7">
    <location>
        <begin position="161"/>
        <end position="278"/>
    </location>
</feature>
<dbReference type="SMART" id="SM00448">
    <property type="entry name" value="REC"/>
    <property type="match status" value="1"/>
</dbReference>
<dbReference type="GO" id="GO:0005829">
    <property type="term" value="C:cytosol"/>
    <property type="evidence" value="ECO:0007669"/>
    <property type="project" value="TreeGrafter"/>
</dbReference>
<dbReference type="Pfam" id="PF00990">
    <property type="entry name" value="GGDEF"/>
    <property type="match status" value="1"/>
</dbReference>
<dbReference type="Pfam" id="PF00072">
    <property type="entry name" value="Response_reg"/>
    <property type="match status" value="1"/>
</dbReference>
<dbReference type="InterPro" id="IPR001789">
    <property type="entry name" value="Sig_transdc_resp-reg_receiver"/>
</dbReference>
<dbReference type="GO" id="GO:0032993">
    <property type="term" value="C:protein-DNA complex"/>
    <property type="evidence" value="ECO:0007669"/>
    <property type="project" value="TreeGrafter"/>
</dbReference>